<gene>
    <name evidence="1" type="ORF">FCG67_14350</name>
</gene>
<organism evidence="1 2">
    <name type="scientific">Rhodococcus oryzae</name>
    <dbReference type="NCBI Taxonomy" id="2571143"/>
    <lineage>
        <taxon>Bacteria</taxon>
        <taxon>Bacillati</taxon>
        <taxon>Actinomycetota</taxon>
        <taxon>Actinomycetes</taxon>
        <taxon>Mycobacteriales</taxon>
        <taxon>Nocardiaceae</taxon>
        <taxon>Rhodococcus</taxon>
    </lineage>
</organism>
<protein>
    <submittedName>
        <fullName evidence="1">Uncharacterized protein</fullName>
    </submittedName>
</protein>
<evidence type="ECO:0000313" key="2">
    <source>
        <dbReference type="Proteomes" id="UP000305109"/>
    </source>
</evidence>
<proteinExistence type="predicted"/>
<reference evidence="1 2" key="1">
    <citation type="submission" date="2019-04" db="EMBL/GenBank/DDBJ databases">
        <title>Rhodococcus oryzae sp. nov., a novel actinomycete isolated from rhizosphere soil of rice (Oryza sativa L.).</title>
        <authorList>
            <person name="Li C."/>
        </authorList>
    </citation>
    <scope>NUCLEOTIDE SEQUENCE [LARGE SCALE GENOMIC DNA]</scope>
    <source>
        <strain evidence="1 2">NEAU-CX67</strain>
    </source>
</reference>
<dbReference type="Proteomes" id="UP000305109">
    <property type="component" value="Unassembled WGS sequence"/>
</dbReference>
<dbReference type="EMBL" id="SUMD01000006">
    <property type="protein sequence ID" value="TJZ77029.1"/>
    <property type="molecule type" value="Genomic_DNA"/>
</dbReference>
<evidence type="ECO:0000313" key="1">
    <source>
        <dbReference type="EMBL" id="TJZ77029.1"/>
    </source>
</evidence>
<name>A0ABY2RK15_9NOCA</name>
<comment type="caution">
    <text evidence="1">The sequence shown here is derived from an EMBL/GenBank/DDBJ whole genome shotgun (WGS) entry which is preliminary data.</text>
</comment>
<sequence>MSERPAEQPHRTSRFRRAVAASGIVGALSVGSLAGTSFALGDAPSADAGTVIAADSNRSNGAGPIVTRGAGQFDVISGGS</sequence>
<accession>A0ABY2RK15</accession>
<keyword evidence="2" id="KW-1185">Reference proteome</keyword>
<dbReference type="RefSeq" id="WP_136910430.1">
    <property type="nucleotide sequence ID" value="NZ_SUMD01000006.1"/>
</dbReference>